<protein>
    <submittedName>
        <fullName evidence="1">Uncharacterized protein</fullName>
    </submittedName>
</protein>
<keyword evidence="2" id="KW-1185">Reference proteome</keyword>
<comment type="caution">
    <text evidence="1">The sequence shown here is derived from an EMBL/GenBank/DDBJ whole genome shotgun (WGS) entry which is preliminary data.</text>
</comment>
<dbReference type="AlphaFoldDB" id="A0ABD0J5Y4"/>
<reference evidence="1 2" key="1">
    <citation type="journal article" date="2023" name="Sci. Data">
        <title>Genome assembly of the Korean intertidal mud-creeper Batillaria attramentaria.</title>
        <authorList>
            <person name="Patra A.K."/>
            <person name="Ho P.T."/>
            <person name="Jun S."/>
            <person name="Lee S.J."/>
            <person name="Kim Y."/>
            <person name="Won Y.J."/>
        </authorList>
    </citation>
    <scope>NUCLEOTIDE SEQUENCE [LARGE SCALE GENOMIC DNA]</scope>
    <source>
        <strain evidence="1">Wonlab-2016</strain>
    </source>
</reference>
<accession>A0ABD0J5Y4</accession>
<organism evidence="1 2">
    <name type="scientific">Batillaria attramentaria</name>
    <dbReference type="NCBI Taxonomy" id="370345"/>
    <lineage>
        <taxon>Eukaryota</taxon>
        <taxon>Metazoa</taxon>
        <taxon>Spiralia</taxon>
        <taxon>Lophotrochozoa</taxon>
        <taxon>Mollusca</taxon>
        <taxon>Gastropoda</taxon>
        <taxon>Caenogastropoda</taxon>
        <taxon>Sorbeoconcha</taxon>
        <taxon>Cerithioidea</taxon>
        <taxon>Batillariidae</taxon>
        <taxon>Batillaria</taxon>
    </lineage>
</organism>
<dbReference type="Proteomes" id="UP001519460">
    <property type="component" value="Unassembled WGS sequence"/>
</dbReference>
<evidence type="ECO:0000313" key="2">
    <source>
        <dbReference type="Proteomes" id="UP001519460"/>
    </source>
</evidence>
<evidence type="ECO:0000313" key="1">
    <source>
        <dbReference type="EMBL" id="KAK7462061.1"/>
    </source>
</evidence>
<dbReference type="EMBL" id="JACVVK020000625">
    <property type="protein sequence ID" value="KAK7462061.1"/>
    <property type="molecule type" value="Genomic_DNA"/>
</dbReference>
<proteinExistence type="predicted"/>
<gene>
    <name evidence="1" type="ORF">BaRGS_00038509</name>
</gene>
<name>A0ABD0J5Y4_9CAEN</name>
<sequence length="90" mass="9707">MGTISTRTICPSRMRQALSCCLGDQTVGPRALTEMEMDIHRQCRTLKRGAVVSGTLAMSALTGNLSVQAIASVEIEDTYYAESLGLSLLR</sequence>